<evidence type="ECO:0000256" key="4">
    <source>
        <dbReference type="ARBA" id="ARBA00022989"/>
    </source>
</evidence>
<evidence type="ECO:0000256" key="7">
    <source>
        <dbReference type="SAM" id="Phobius"/>
    </source>
</evidence>
<dbReference type="PANTHER" id="PTHR30572:SF4">
    <property type="entry name" value="ABC TRANSPORTER PERMEASE YTRF"/>
    <property type="match status" value="1"/>
</dbReference>
<proteinExistence type="inferred from homology"/>
<dbReference type="Proteomes" id="UP000266906">
    <property type="component" value="Unassembled WGS sequence"/>
</dbReference>
<feature type="transmembrane region" description="Helical" evidence="7">
    <location>
        <begin position="374"/>
        <end position="395"/>
    </location>
</feature>
<comment type="caution">
    <text evidence="9">The sequence shown here is derived from an EMBL/GenBank/DDBJ whole genome shotgun (WGS) entry which is preliminary data.</text>
</comment>
<evidence type="ECO:0000313" key="10">
    <source>
        <dbReference type="Proteomes" id="UP000266906"/>
    </source>
</evidence>
<comment type="similarity">
    <text evidence="6">Belongs to the ABC-4 integral membrane protein family.</text>
</comment>
<keyword evidence="10" id="KW-1185">Reference proteome</keyword>
<feature type="domain" description="ABC3 transporter permease C-terminal" evidence="8">
    <location>
        <begin position="240"/>
        <end position="356"/>
    </location>
</feature>
<evidence type="ECO:0000313" key="9">
    <source>
        <dbReference type="EMBL" id="RPE33081.1"/>
    </source>
</evidence>
<evidence type="ECO:0000256" key="3">
    <source>
        <dbReference type="ARBA" id="ARBA00022692"/>
    </source>
</evidence>
<dbReference type="EMBL" id="RKQG01000001">
    <property type="protein sequence ID" value="RPE33081.1"/>
    <property type="molecule type" value="Genomic_DNA"/>
</dbReference>
<dbReference type="RefSeq" id="WP_123817609.1">
    <property type="nucleotide sequence ID" value="NZ_RKQG01000001.1"/>
</dbReference>
<feature type="domain" description="ABC3 transporter permease C-terminal" evidence="8">
    <location>
        <begin position="687"/>
        <end position="802"/>
    </location>
</feature>
<feature type="transmembrane region" description="Helical" evidence="7">
    <location>
        <begin position="731"/>
        <end position="757"/>
    </location>
</feature>
<evidence type="ECO:0000256" key="1">
    <source>
        <dbReference type="ARBA" id="ARBA00004651"/>
    </source>
</evidence>
<keyword evidence="2" id="KW-1003">Cell membrane</keyword>
<feature type="transmembrane region" description="Helical" evidence="7">
    <location>
        <begin position="286"/>
        <end position="308"/>
    </location>
</feature>
<feature type="transmembrane region" description="Helical" evidence="7">
    <location>
        <begin position="407"/>
        <end position="427"/>
    </location>
</feature>
<dbReference type="InterPro" id="IPR003838">
    <property type="entry name" value="ABC3_permease_C"/>
</dbReference>
<organism evidence="9 10">
    <name type="scientific">Kitasatospora cineracea</name>
    <dbReference type="NCBI Taxonomy" id="88074"/>
    <lineage>
        <taxon>Bacteria</taxon>
        <taxon>Bacillati</taxon>
        <taxon>Actinomycetota</taxon>
        <taxon>Actinomycetes</taxon>
        <taxon>Kitasatosporales</taxon>
        <taxon>Streptomycetaceae</taxon>
        <taxon>Kitasatospora</taxon>
    </lineage>
</organism>
<reference evidence="9 10" key="1">
    <citation type="submission" date="2018-11" db="EMBL/GenBank/DDBJ databases">
        <title>Sequencing the genomes of 1000 actinobacteria strains.</title>
        <authorList>
            <person name="Klenk H.-P."/>
        </authorList>
    </citation>
    <scope>NUCLEOTIDE SEQUENCE [LARGE SCALE GENOMIC DNA]</scope>
    <source>
        <strain evidence="9 10">DSM 44781</strain>
    </source>
</reference>
<feature type="transmembrane region" description="Helical" evidence="7">
    <location>
        <begin position="687"/>
        <end position="710"/>
    </location>
</feature>
<feature type="transmembrane region" description="Helical" evidence="7">
    <location>
        <begin position="328"/>
        <end position="353"/>
    </location>
</feature>
<dbReference type="PANTHER" id="PTHR30572">
    <property type="entry name" value="MEMBRANE COMPONENT OF TRANSPORTER-RELATED"/>
    <property type="match status" value="1"/>
</dbReference>
<dbReference type="InterPro" id="IPR050250">
    <property type="entry name" value="Macrolide_Exporter_MacB"/>
</dbReference>
<sequence length="813" mass="82982">MLSIALATVRTRWVSFVGAFIALALGTGMIAMMALALTATLGTPHEGPQRFAKAQTVVVPADPRGDPMELPAALPDATAAKAAAAGPVVEDRTFDAPWKGGPSDAVGHGWSSAALTPYALSAGRAPAAPDEVVLTGAAADRVGSTVLVSTPAGPHPYTVTGVAPATWFEDAVFFTDTEAARLSPAVNALAVDGGAAAVRSALGAGPLVLSGADRQQADPDPSGGADALINAQSMAATTGGIAVSVAVFIVIATFAFVVEQRSRELALLRLVGATPKQVRRMVVAEAGLVGVAAALVGCVLGPIGAGRLNSWMLDNDVAPSWFHIGLNPVPLVIAFLMGVGSALLGAAAVAVRASRVRPVAALRDAAASGRAMTPVRWVLGVGLLVAAVATGWSIAGDSPTYAVNPRKYGMVPLLYVGGLALLAPVLLRPVARIATWPLSRFGAGPLIVRQNTLNGRRRTAATVTPIVVAVGLTAAMICMQAAGDHTKIDQVRQQTRADYLVLPAAGKTLDRSATAALADLPGVRADVVSSAHVYIGTEDGQVVDSLNGQAVAPSSLGANGVLHPRVLEGSVDGLGDDFIVVDRKTADGNDLVLGQTLTVWMPDDTSTKLRIAAIVQTGLAGDDTYLSAARASGARPARAWLRFDAGTTPDSVAAALKDQAVRVAPVPVYYDTLKAKLKEDTRTAATVILGISVGYSLISVANTLVMAAAGRRRELASLNLAGATRGQILRVIAAEALLATVIGTILAAVAGAAVILTQRLSLTKLVDGAATVLPWGSTWQVVVLCAVTAVTAAVLSARHTTRGRAIELAGTRD</sequence>
<keyword evidence="3 7" id="KW-0812">Transmembrane</keyword>
<evidence type="ECO:0000256" key="2">
    <source>
        <dbReference type="ARBA" id="ARBA00022475"/>
    </source>
</evidence>
<feature type="transmembrane region" description="Helical" evidence="7">
    <location>
        <begin position="239"/>
        <end position="258"/>
    </location>
</feature>
<dbReference type="GO" id="GO:0022857">
    <property type="term" value="F:transmembrane transporter activity"/>
    <property type="evidence" value="ECO:0007669"/>
    <property type="project" value="TreeGrafter"/>
</dbReference>
<dbReference type="Pfam" id="PF02687">
    <property type="entry name" value="FtsX"/>
    <property type="match status" value="2"/>
</dbReference>
<evidence type="ECO:0000259" key="8">
    <source>
        <dbReference type="Pfam" id="PF02687"/>
    </source>
</evidence>
<comment type="subcellular location">
    <subcellularLocation>
        <location evidence="1">Cell membrane</location>
        <topology evidence="1">Multi-pass membrane protein</topology>
    </subcellularLocation>
</comment>
<dbReference type="AlphaFoldDB" id="A0A3N4RQC4"/>
<protein>
    <submittedName>
        <fullName evidence="9">ABC transport system permease protein</fullName>
    </submittedName>
</protein>
<gene>
    <name evidence="9" type="ORF">EDD38_1360</name>
</gene>
<name>A0A3N4RQC4_9ACTN</name>
<feature type="transmembrane region" description="Helical" evidence="7">
    <location>
        <begin position="459"/>
        <end position="482"/>
    </location>
</feature>
<evidence type="ECO:0000256" key="5">
    <source>
        <dbReference type="ARBA" id="ARBA00023136"/>
    </source>
</evidence>
<dbReference type="GO" id="GO:0005886">
    <property type="term" value="C:plasma membrane"/>
    <property type="evidence" value="ECO:0007669"/>
    <property type="project" value="UniProtKB-SubCell"/>
</dbReference>
<keyword evidence="5 7" id="KW-0472">Membrane</keyword>
<accession>A0A3N4RQC4</accession>
<feature type="transmembrane region" description="Helical" evidence="7">
    <location>
        <begin position="777"/>
        <end position="797"/>
    </location>
</feature>
<evidence type="ECO:0000256" key="6">
    <source>
        <dbReference type="ARBA" id="ARBA00038076"/>
    </source>
</evidence>
<keyword evidence="4 7" id="KW-1133">Transmembrane helix</keyword>